<protein>
    <submittedName>
        <fullName evidence="1">Uncharacterized protein</fullName>
    </submittedName>
</protein>
<sequence length="562" mass="62972">MPDPGPPSAETVSQLKKNRIQSFTSEPLHSAAYLNDIVRYLSNKPPASARYQATSPVQEERNFLYAYKTYDNPSPRAVPFSQASTFLSEISNRTDLNFLFFTGSPSPEWMEVLVDHLDIDVRFLHSHLDFIPNAQRDWYTGLSLPSRERQIFRLLIPSIVFVGTEGNTLSVDQLHAARTSCASQLEKRAHVLLSSGPRSHGQSMFRQVNVHRGDAIVIEQVISIAMTRDGMGNLDKGRVNILIIAISRGFSINTFAVFVWSDAGADAKDIPIPDTPDFRGPSTTSKLRDISDTIEHCPVFFEKDVLHAARAQTATSKSDKPGSTLQPLAVLPSRYGETMNWPLDDQFLKLQEIFNFQTAAACQYLDMLRKLITGWTAQIHPTGDSDPTMEFIIHFEYTKTVLARWSTHFSTLSSRLDDQISLEPGSLIDHRRKKRRVSFLPIRGDIEYLRKEADALIGLCESGKATIMSSFSVYSSKRAQKESSLVTQLTKTTNRITLIFLPISLVTSVFGMNFKQFGQGPLSITLWVAVSIPLLAVCVLISEWGGRSLRRGRCILLSETKH</sequence>
<name>A0ACB6FED5_9PLEO</name>
<dbReference type="Proteomes" id="UP000293547">
    <property type="component" value="Unassembled WGS sequence"/>
</dbReference>
<reference evidence="1 2" key="1">
    <citation type="journal article" date="2019" name="bioRxiv">
        <title>Genomics, evolutionary history and diagnostics of the Alternaria alternata species group including apple and Asian pear pathotypes.</title>
        <authorList>
            <person name="Armitage A.D."/>
            <person name="Cockerton H.M."/>
            <person name="Sreenivasaprasad S."/>
            <person name="Woodhall J.W."/>
            <person name="Lane C.R."/>
            <person name="Harrison R.J."/>
            <person name="Clarkson J.P."/>
        </authorList>
    </citation>
    <scope>NUCLEOTIDE SEQUENCE [LARGE SCALE GENOMIC DNA]</scope>
    <source>
        <strain evidence="1 2">FERA 650</strain>
    </source>
</reference>
<evidence type="ECO:0000313" key="1">
    <source>
        <dbReference type="EMBL" id="KAB2102797.1"/>
    </source>
</evidence>
<accession>A0ACB6FED5</accession>
<comment type="caution">
    <text evidence="1">The sequence shown here is derived from an EMBL/GenBank/DDBJ whole genome shotgun (WGS) entry which is preliminary data.</text>
</comment>
<proteinExistence type="predicted"/>
<evidence type="ECO:0000313" key="2">
    <source>
        <dbReference type="Proteomes" id="UP000293547"/>
    </source>
</evidence>
<gene>
    <name evidence="1" type="ORF">AG0111_0g8687</name>
</gene>
<dbReference type="EMBL" id="PDWZ02000009">
    <property type="protein sequence ID" value="KAB2102797.1"/>
    <property type="molecule type" value="Genomic_DNA"/>
</dbReference>
<organism evidence="1 2">
    <name type="scientific">Alternaria gaisen</name>
    <dbReference type="NCBI Taxonomy" id="167740"/>
    <lineage>
        <taxon>Eukaryota</taxon>
        <taxon>Fungi</taxon>
        <taxon>Dikarya</taxon>
        <taxon>Ascomycota</taxon>
        <taxon>Pezizomycotina</taxon>
        <taxon>Dothideomycetes</taxon>
        <taxon>Pleosporomycetidae</taxon>
        <taxon>Pleosporales</taxon>
        <taxon>Pleosporineae</taxon>
        <taxon>Pleosporaceae</taxon>
        <taxon>Alternaria</taxon>
        <taxon>Alternaria sect. Alternaria</taxon>
    </lineage>
</organism>
<keyword evidence="2" id="KW-1185">Reference proteome</keyword>